<proteinExistence type="predicted"/>
<feature type="coiled-coil region" evidence="2">
    <location>
        <begin position="191"/>
        <end position="231"/>
    </location>
</feature>
<dbReference type="VEuPathDB" id="MicrosporidiaDB:VICG_01284"/>
<dbReference type="SMART" id="SM00968">
    <property type="entry name" value="SMC_hinge"/>
    <property type="match status" value="1"/>
</dbReference>
<feature type="domain" description="SMC hinge" evidence="3">
    <location>
        <begin position="426"/>
        <end position="534"/>
    </location>
</feature>
<dbReference type="GO" id="GO:0005524">
    <property type="term" value="F:ATP binding"/>
    <property type="evidence" value="ECO:0007669"/>
    <property type="project" value="InterPro"/>
</dbReference>
<dbReference type="GO" id="GO:0005694">
    <property type="term" value="C:chromosome"/>
    <property type="evidence" value="ECO:0007669"/>
    <property type="project" value="InterPro"/>
</dbReference>
<feature type="coiled-coil region" evidence="2">
    <location>
        <begin position="629"/>
        <end position="694"/>
    </location>
</feature>
<dbReference type="Pfam" id="PF02463">
    <property type="entry name" value="SMC_N"/>
    <property type="match status" value="1"/>
</dbReference>
<dbReference type="InterPro" id="IPR027417">
    <property type="entry name" value="P-loop_NTPase"/>
</dbReference>
<dbReference type="EMBL" id="JH370140">
    <property type="protein sequence ID" value="ELA41651.1"/>
    <property type="molecule type" value="Genomic_DNA"/>
</dbReference>
<accession>L2GLD4</accession>
<dbReference type="Pfam" id="PF06470">
    <property type="entry name" value="SMC_hinge"/>
    <property type="match status" value="1"/>
</dbReference>
<dbReference type="AlphaFoldDB" id="L2GLD4"/>
<dbReference type="Gene3D" id="3.40.50.300">
    <property type="entry name" value="P-loop containing nucleotide triphosphate hydrolases"/>
    <property type="match status" value="2"/>
</dbReference>
<feature type="coiled-coil region" evidence="2">
    <location>
        <begin position="340"/>
        <end position="412"/>
    </location>
</feature>
<keyword evidence="1 2" id="KW-0175">Coiled coil</keyword>
<protein>
    <recommendedName>
        <fullName evidence="3">SMC hinge domain-containing protein</fullName>
    </recommendedName>
</protein>
<dbReference type="Gene3D" id="1.20.1060.20">
    <property type="match status" value="1"/>
</dbReference>
<dbReference type="Proteomes" id="UP000011082">
    <property type="component" value="Unassembled WGS sequence"/>
</dbReference>
<dbReference type="InParanoid" id="L2GLD4"/>
<evidence type="ECO:0000256" key="2">
    <source>
        <dbReference type="SAM" id="Coils"/>
    </source>
</evidence>
<dbReference type="PANTHER" id="PTHR43977">
    <property type="entry name" value="STRUCTURAL MAINTENANCE OF CHROMOSOMES PROTEIN 3"/>
    <property type="match status" value="1"/>
</dbReference>
<gene>
    <name evidence="4" type="ORF">VICG_01284</name>
</gene>
<dbReference type="RefSeq" id="XP_007604730.1">
    <property type="nucleotide sequence ID" value="XM_007604668.1"/>
</dbReference>
<keyword evidence="5" id="KW-1185">Reference proteome</keyword>
<evidence type="ECO:0000256" key="1">
    <source>
        <dbReference type="ARBA" id="ARBA00023054"/>
    </source>
</evidence>
<evidence type="ECO:0000313" key="4">
    <source>
        <dbReference type="EMBL" id="ELA41651.1"/>
    </source>
</evidence>
<evidence type="ECO:0000313" key="5">
    <source>
        <dbReference type="Proteomes" id="UP000011082"/>
    </source>
</evidence>
<dbReference type="SUPFAM" id="SSF75553">
    <property type="entry name" value="Smc hinge domain"/>
    <property type="match status" value="1"/>
</dbReference>
<dbReference type="GeneID" id="19881995"/>
<sequence length="1011" mass="116237">MFIKDVIMDGFKCYTDKTVVKNLDRFFTAITGMNGSGKSNIIDAIIFALDLSTSKYMRVSNLKELININRKECSVNKSPIGYESYDCIEITRSLDSEGKSKYRLNGHNSTKMSIENLCKSIGITNDFIVMQGHITKIVNMKSADLQSMIEETAGTRNYSLEREKSLELLTKKEFKLKEAREHLKKTISPFFEELKKEKKIYEENRDSQVNRKAYIQELEILENQMAGIELASKVEELNRMGVQYFQEKAELESMEMKIKEISTMQAINASDLNGKINIEKDRLEELRGQDPSEQIDSKVEEYEKGVRILERPPVFDLNELSARENILSKEILGGADIDKIAELERLKEFLNRKTVELEMARSEVEKQNKKLNYQKPRDGCCEDISEEMLRIVKNLLEEYELKDATIRSFEEKISSLKSKIFYPIIEGVYGTVDENFDFVDQKYKEAILTILGGRSKFVICRDEEVASKVIQTSDRKISCIPLDKITYLEPNRVPYSCINALDAISFNTKYDKAFKHIFSGFYIFEDKAKAATCCFECKVGCVTLDGTVYDPKGTLTGGKSYFKYDVTRMSDIKKLERDVECLRMNMPQFNIACELRGIYNSLSNVICLSKDISSLRSKAEILQGLATSKIDVKTELQNVRNMIVEATKENNIRSTAQAKCEMLKNEIDGLTVIKNDLEKQIALSMERIAQLQSRQRAFELEENSRRASIRMMESLDEKLKVLIKSTVKLASRIARLYDEIKLLANQVFQNQMNENLTNISTQIQHNGSGLASIVPANFTDNYIEFMEASFGVEKRIILFKFNNDNVNTKYIEERMGFLKEKIHQKRVVVSMDPSNFELLEKNAAAVQDLEEKIRKLESDKIEILKSIERLNEMGVKENQRAFEHINKTLRTFLGYFLKNSDVFISPEFEIKVKVGNWKNSLSELSGGQKSLIALCLIFSMLTFKPAPFYIFDEIDAALDLNYTQSIGEIIQKEFHGAQFIVVSLKNNMFDNANRIFKVFIQDHRSKVCQIK</sequence>
<dbReference type="InterPro" id="IPR010935">
    <property type="entry name" value="SMC_hinge"/>
</dbReference>
<dbReference type="OrthoDB" id="10255539at2759"/>
<dbReference type="InterPro" id="IPR036277">
    <property type="entry name" value="SMC_hinge_sf"/>
</dbReference>
<dbReference type="GO" id="GO:0051276">
    <property type="term" value="P:chromosome organization"/>
    <property type="evidence" value="ECO:0007669"/>
    <property type="project" value="InterPro"/>
</dbReference>
<dbReference type="SUPFAM" id="SSF52540">
    <property type="entry name" value="P-loop containing nucleoside triphosphate hydrolases"/>
    <property type="match status" value="1"/>
</dbReference>
<dbReference type="FunCoup" id="L2GLD4">
    <property type="interactions" value="225"/>
</dbReference>
<reference evidence="5" key="1">
    <citation type="submission" date="2011-05" db="EMBL/GenBank/DDBJ databases">
        <title>The genome sequence of Vittaforma corneae strain ATCC 50505.</title>
        <authorList>
            <consortium name="The Broad Institute Genome Sequencing Platform"/>
            <person name="Cuomo C."/>
            <person name="Didier E."/>
            <person name="Bowers L."/>
            <person name="Young S.K."/>
            <person name="Zeng Q."/>
            <person name="Gargeya S."/>
            <person name="Fitzgerald M."/>
            <person name="Haas B."/>
            <person name="Abouelleil A."/>
            <person name="Alvarado L."/>
            <person name="Arachchi H.M."/>
            <person name="Berlin A."/>
            <person name="Chapman S.B."/>
            <person name="Gearin G."/>
            <person name="Goldberg J."/>
            <person name="Griggs A."/>
            <person name="Gujja S."/>
            <person name="Hansen M."/>
            <person name="Heiman D."/>
            <person name="Howarth C."/>
            <person name="Larimer J."/>
            <person name="Lui A."/>
            <person name="MacDonald P.J.P."/>
            <person name="McCowen C."/>
            <person name="Montmayeur A."/>
            <person name="Murphy C."/>
            <person name="Neiman D."/>
            <person name="Pearson M."/>
            <person name="Priest M."/>
            <person name="Roberts A."/>
            <person name="Saif S."/>
            <person name="Shea T."/>
            <person name="Sisk P."/>
            <person name="Stolte C."/>
            <person name="Sykes S."/>
            <person name="Wortman J."/>
            <person name="Nusbaum C."/>
            <person name="Birren B."/>
        </authorList>
    </citation>
    <scope>NUCLEOTIDE SEQUENCE [LARGE SCALE GENOMIC DNA]</scope>
    <source>
        <strain evidence="5">ATCC 50505</strain>
    </source>
</reference>
<dbReference type="Gene3D" id="3.30.70.1620">
    <property type="match status" value="1"/>
</dbReference>
<evidence type="ECO:0000259" key="3">
    <source>
        <dbReference type="SMART" id="SM00968"/>
    </source>
</evidence>
<dbReference type="InterPro" id="IPR003395">
    <property type="entry name" value="RecF/RecN/SMC_N"/>
</dbReference>
<dbReference type="HOGENOM" id="CLU_001042_9_0_1"/>
<organism evidence="4 5">
    <name type="scientific">Vittaforma corneae (strain ATCC 50505)</name>
    <name type="common">Microsporidian parasite</name>
    <name type="synonym">Nosema corneum</name>
    <dbReference type="NCBI Taxonomy" id="993615"/>
    <lineage>
        <taxon>Eukaryota</taxon>
        <taxon>Fungi</taxon>
        <taxon>Fungi incertae sedis</taxon>
        <taxon>Microsporidia</taxon>
        <taxon>Nosematidae</taxon>
        <taxon>Vittaforma</taxon>
    </lineage>
</organism>
<name>L2GLD4_VITCO</name>
<feature type="coiled-coil region" evidence="2">
    <location>
        <begin position="839"/>
        <end position="873"/>
    </location>
</feature>
<dbReference type="GO" id="GO:0007059">
    <property type="term" value="P:chromosome segregation"/>
    <property type="evidence" value="ECO:0007669"/>
    <property type="project" value="UniProtKB-ARBA"/>
</dbReference>
<dbReference type="STRING" id="993615.L2GLD4"/>